<dbReference type="GO" id="GO:0009737">
    <property type="term" value="P:response to abscisic acid"/>
    <property type="evidence" value="ECO:0007669"/>
    <property type="project" value="UniProtKB-ARBA"/>
</dbReference>
<keyword evidence="5" id="KW-0812">Transmembrane</keyword>
<evidence type="ECO:0000256" key="8">
    <source>
        <dbReference type="ARBA" id="ARBA00022741"/>
    </source>
</evidence>
<keyword evidence="13 19" id="KW-0675">Receptor</keyword>
<dbReference type="GO" id="GO:0004674">
    <property type="term" value="F:protein serine/threonine kinase activity"/>
    <property type="evidence" value="ECO:0007669"/>
    <property type="project" value="UniProtKB-KW"/>
</dbReference>
<dbReference type="PROSITE" id="PS50011">
    <property type="entry name" value="PROTEIN_KINASE_DOM"/>
    <property type="match status" value="1"/>
</dbReference>
<keyword evidence="12" id="KW-0472">Membrane</keyword>
<dbReference type="EMBL" id="SMOL01000311">
    <property type="protein sequence ID" value="KAB2620629.1"/>
    <property type="molecule type" value="Genomic_DNA"/>
</dbReference>
<dbReference type="InterPro" id="IPR038408">
    <property type="entry name" value="GNK2_sf"/>
</dbReference>
<keyword evidence="6 16" id="KW-0732">Signal</keyword>
<protein>
    <submittedName>
        <fullName evidence="19">Cysteine-rich receptor-like protein kinase 10</fullName>
    </submittedName>
</protein>
<dbReference type="FunFam" id="3.30.430.20:FF:000003">
    <property type="entry name" value="Cysteine-rich RLK (RECEPTOR-like protein kinase) 10"/>
    <property type="match status" value="1"/>
</dbReference>
<evidence type="ECO:0000256" key="5">
    <source>
        <dbReference type="ARBA" id="ARBA00022692"/>
    </source>
</evidence>
<keyword evidence="7" id="KW-0677">Repeat</keyword>
<dbReference type="GO" id="GO:0005886">
    <property type="term" value="C:plasma membrane"/>
    <property type="evidence" value="ECO:0007669"/>
    <property type="project" value="TreeGrafter"/>
</dbReference>
<keyword evidence="4" id="KW-0808">Transferase</keyword>
<evidence type="ECO:0000256" key="12">
    <source>
        <dbReference type="ARBA" id="ARBA00023136"/>
    </source>
</evidence>
<gene>
    <name evidence="19" type="ORF">D8674_040755</name>
</gene>
<comment type="caution">
    <text evidence="19">The sequence shown here is derived from an EMBL/GenBank/DDBJ whole genome shotgun (WGS) entry which is preliminary data.</text>
</comment>
<feature type="domain" description="Protein kinase" evidence="17">
    <location>
        <begin position="280"/>
        <end position="565"/>
    </location>
</feature>
<evidence type="ECO:0000256" key="6">
    <source>
        <dbReference type="ARBA" id="ARBA00022729"/>
    </source>
</evidence>
<feature type="chain" id="PRO_5024316875" evidence="16">
    <location>
        <begin position="29"/>
        <end position="604"/>
    </location>
</feature>
<comment type="subcellular location">
    <subcellularLocation>
        <location evidence="1">Membrane</location>
        <topology evidence="1">Single-pass membrane protein</topology>
    </subcellularLocation>
</comment>
<keyword evidence="20" id="KW-1185">Reference proteome</keyword>
<dbReference type="PROSITE" id="PS51473">
    <property type="entry name" value="GNK2"/>
    <property type="match status" value="2"/>
</dbReference>
<dbReference type="Pfam" id="PF07714">
    <property type="entry name" value="PK_Tyr_Ser-Thr"/>
    <property type="match status" value="1"/>
</dbReference>
<dbReference type="OrthoDB" id="4062651at2759"/>
<dbReference type="InterPro" id="IPR000719">
    <property type="entry name" value="Prot_kinase_dom"/>
</dbReference>
<evidence type="ECO:0000313" key="20">
    <source>
        <dbReference type="Proteomes" id="UP000327157"/>
    </source>
</evidence>
<dbReference type="Gene3D" id="3.30.200.20">
    <property type="entry name" value="Phosphorylase Kinase, domain 1"/>
    <property type="match status" value="1"/>
</dbReference>
<dbReference type="PROSITE" id="PS00107">
    <property type="entry name" value="PROTEIN_KINASE_ATP"/>
    <property type="match status" value="1"/>
</dbReference>
<dbReference type="PANTHER" id="PTHR27002">
    <property type="entry name" value="RECEPTOR-LIKE SERINE/THREONINE-PROTEIN KINASE SD1-8"/>
    <property type="match status" value="1"/>
</dbReference>
<keyword evidence="10 15" id="KW-0067">ATP-binding</keyword>
<evidence type="ECO:0000256" key="16">
    <source>
        <dbReference type="SAM" id="SignalP"/>
    </source>
</evidence>
<keyword evidence="3" id="KW-0597">Phosphoprotein</keyword>
<dbReference type="PROSITE" id="PS00108">
    <property type="entry name" value="PROTEIN_KINASE_ST"/>
    <property type="match status" value="1"/>
</dbReference>
<sequence>MVSSRLTRLLFLCTHILVLIINVNFTEAQLGTPEFPAAYCFDDKGNYTTGSTYQTNLDSLLSTLFDASNGHGFYNSSLGENKDRVSAIGLCRGDITKEACGSCLSRAANGLTNNCPNQKEAIGWLADCMLRYSNRSIYGIMETNPGFDAFNTKLVSTGLDAFNQAVVILFNGLGAKAARGGHLWKFASGNATIPSANITIYGLAQCTPDLSEQSCIDCLETASGGLGSCCNGSIGVRAVTPSCSLSFWFHFASLSCKEADEILEALQFDLASIRTATNNFSEANKLGRGGFGTVYRGRLLNQEDIAVKRLSRDSAQGDIEFKNEVTLVAKLQHRNLVRLLGFCLEGNERLLIYEFVPNASLDHFIFDPIRRAHLDWDSRYKIILGIGRGLLYLHEDSRLRIIHRDMKASNVLLDAEMQPKIADFGMARLFDLDQTQGDTSRVVGTYGYMAPEYAMRGHFSVKSDVYSFGVLVLEIITGQKNTSFRHGGNVEDLLSYAWKSWNEDTASNLIDPLLKSGSIPEIMRCINLGLLCVQQNIADRPTMAAVILMLTSNSLDLPVPSQPAFFMDGGIESSSDTSLAWDVNSGVTRLDLSKSNSVKYMLHG</sequence>
<evidence type="ECO:0000256" key="7">
    <source>
        <dbReference type="ARBA" id="ARBA00022737"/>
    </source>
</evidence>
<feature type="domain" description="Gnk2-homologous" evidence="18">
    <location>
        <begin position="35"/>
        <end position="137"/>
    </location>
</feature>
<dbReference type="GO" id="GO:0005524">
    <property type="term" value="F:ATP binding"/>
    <property type="evidence" value="ECO:0007669"/>
    <property type="project" value="UniProtKB-UniRule"/>
</dbReference>
<keyword evidence="11" id="KW-1133">Transmembrane helix</keyword>
<dbReference type="InterPro" id="IPR017441">
    <property type="entry name" value="Protein_kinase_ATP_BS"/>
</dbReference>
<keyword evidence="8 15" id="KW-0547">Nucleotide-binding</keyword>
<dbReference type="Gene3D" id="3.30.430.20">
    <property type="entry name" value="Gnk2 domain, C-X8-C-X2-C motif"/>
    <property type="match status" value="2"/>
</dbReference>
<dbReference type="Pfam" id="PF01657">
    <property type="entry name" value="Stress-antifung"/>
    <property type="match status" value="2"/>
</dbReference>
<reference evidence="19 20" key="2">
    <citation type="submission" date="2019-11" db="EMBL/GenBank/DDBJ databases">
        <title>A de novo genome assembly of a pear dwarfing rootstock.</title>
        <authorList>
            <person name="Wang F."/>
            <person name="Wang J."/>
            <person name="Li S."/>
            <person name="Zhang Y."/>
            <person name="Fang M."/>
            <person name="Ma L."/>
            <person name="Zhao Y."/>
            <person name="Jiang S."/>
        </authorList>
    </citation>
    <scope>NUCLEOTIDE SEQUENCE [LARGE SCALE GENOMIC DNA]</scope>
    <source>
        <strain evidence="19">S2</strain>
        <tissue evidence="19">Leaf</tissue>
    </source>
</reference>
<organism evidence="19 20">
    <name type="scientific">Pyrus ussuriensis x Pyrus communis</name>
    <dbReference type="NCBI Taxonomy" id="2448454"/>
    <lineage>
        <taxon>Eukaryota</taxon>
        <taxon>Viridiplantae</taxon>
        <taxon>Streptophyta</taxon>
        <taxon>Embryophyta</taxon>
        <taxon>Tracheophyta</taxon>
        <taxon>Spermatophyta</taxon>
        <taxon>Magnoliopsida</taxon>
        <taxon>eudicotyledons</taxon>
        <taxon>Gunneridae</taxon>
        <taxon>Pentapetalae</taxon>
        <taxon>rosids</taxon>
        <taxon>fabids</taxon>
        <taxon>Rosales</taxon>
        <taxon>Rosaceae</taxon>
        <taxon>Amygdaloideae</taxon>
        <taxon>Maleae</taxon>
        <taxon>Pyrus</taxon>
    </lineage>
</organism>
<feature type="signal peptide" evidence="16">
    <location>
        <begin position="1"/>
        <end position="28"/>
    </location>
</feature>
<dbReference type="Gene3D" id="1.10.510.10">
    <property type="entry name" value="Transferase(Phosphotransferase) domain 1"/>
    <property type="match status" value="1"/>
</dbReference>
<evidence type="ECO:0000259" key="18">
    <source>
        <dbReference type="PROSITE" id="PS51473"/>
    </source>
</evidence>
<evidence type="ECO:0000259" key="17">
    <source>
        <dbReference type="PROSITE" id="PS50011"/>
    </source>
</evidence>
<evidence type="ECO:0000256" key="2">
    <source>
        <dbReference type="ARBA" id="ARBA00022527"/>
    </source>
</evidence>
<dbReference type="PANTHER" id="PTHR27002:SF1104">
    <property type="entry name" value="CYSTEINE-RICH RECEPTOR-LIKE PROTEIN KINASE 27-RELATED"/>
    <property type="match status" value="1"/>
</dbReference>
<name>A0A5N5GYD1_9ROSA</name>
<dbReference type="InterPro" id="IPR001245">
    <property type="entry name" value="Ser-Thr/Tyr_kinase_cat_dom"/>
</dbReference>
<evidence type="ECO:0000256" key="3">
    <source>
        <dbReference type="ARBA" id="ARBA00022553"/>
    </source>
</evidence>
<keyword evidence="14" id="KW-0325">Glycoprotein</keyword>
<evidence type="ECO:0000256" key="14">
    <source>
        <dbReference type="ARBA" id="ARBA00023180"/>
    </source>
</evidence>
<dbReference type="CDD" id="cd14066">
    <property type="entry name" value="STKc_IRAK"/>
    <property type="match status" value="1"/>
</dbReference>
<evidence type="ECO:0000256" key="10">
    <source>
        <dbReference type="ARBA" id="ARBA00022840"/>
    </source>
</evidence>
<dbReference type="SMART" id="SM00220">
    <property type="entry name" value="S_TKc"/>
    <property type="match status" value="1"/>
</dbReference>
<proteinExistence type="predicted"/>
<dbReference type="Proteomes" id="UP000327157">
    <property type="component" value="Unassembled WGS sequence"/>
</dbReference>
<accession>A0A5N5GYD1</accession>
<dbReference type="InterPro" id="IPR002902">
    <property type="entry name" value="GNK2"/>
</dbReference>
<evidence type="ECO:0000256" key="9">
    <source>
        <dbReference type="ARBA" id="ARBA00022777"/>
    </source>
</evidence>
<keyword evidence="2" id="KW-0723">Serine/threonine-protein kinase</keyword>
<dbReference type="FunFam" id="1.10.510.10:FF:000343">
    <property type="entry name" value="Cysteine-rich receptor-like protein kinase 28"/>
    <property type="match status" value="1"/>
</dbReference>
<evidence type="ECO:0000256" key="15">
    <source>
        <dbReference type="PROSITE-ProRule" id="PRU10141"/>
    </source>
</evidence>
<dbReference type="SUPFAM" id="SSF56112">
    <property type="entry name" value="Protein kinase-like (PK-like)"/>
    <property type="match status" value="1"/>
</dbReference>
<evidence type="ECO:0000313" key="19">
    <source>
        <dbReference type="EMBL" id="KAB2620629.1"/>
    </source>
</evidence>
<feature type="domain" description="Gnk2-homologous" evidence="18">
    <location>
        <begin position="143"/>
        <end position="252"/>
    </location>
</feature>
<dbReference type="FunFam" id="3.30.200.20:FF:000142">
    <property type="entry name" value="Cysteine-rich receptor-like protein kinase 10"/>
    <property type="match status" value="1"/>
</dbReference>
<dbReference type="AlphaFoldDB" id="A0A5N5GYD1"/>
<evidence type="ECO:0000256" key="4">
    <source>
        <dbReference type="ARBA" id="ARBA00022679"/>
    </source>
</evidence>
<dbReference type="CDD" id="cd23509">
    <property type="entry name" value="Gnk2-like"/>
    <property type="match status" value="2"/>
</dbReference>
<keyword evidence="9 19" id="KW-0418">Kinase</keyword>
<reference evidence="19 20" key="1">
    <citation type="submission" date="2019-09" db="EMBL/GenBank/DDBJ databases">
        <authorList>
            <person name="Ou C."/>
        </authorList>
    </citation>
    <scope>NUCLEOTIDE SEQUENCE [LARGE SCALE GENOMIC DNA]</scope>
    <source>
        <strain evidence="19">S2</strain>
        <tissue evidence="19">Leaf</tissue>
    </source>
</reference>
<evidence type="ECO:0000256" key="13">
    <source>
        <dbReference type="ARBA" id="ARBA00023170"/>
    </source>
</evidence>
<evidence type="ECO:0000256" key="1">
    <source>
        <dbReference type="ARBA" id="ARBA00004167"/>
    </source>
</evidence>
<evidence type="ECO:0000256" key="11">
    <source>
        <dbReference type="ARBA" id="ARBA00022989"/>
    </source>
</evidence>
<feature type="binding site" evidence="15">
    <location>
        <position position="308"/>
    </location>
    <ligand>
        <name>ATP</name>
        <dbReference type="ChEBI" id="CHEBI:30616"/>
    </ligand>
</feature>
<dbReference type="InterPro" id="IPR008271">
    <property type="entry name" value="Ser/Thr_kinase_AS"/>
</dbReference>
<dbReference type="InterPro" id="IPR011009">
    <property type="entry name" value="Kinase-like_dom_sf"/>
</dbReference>